<protein>
    <submittedName>
        <fullName evidence="2">Uncharacterized protein</fullName>
    </submittedName>
</protein>
<keyword evidence="1" id="KW-0732">Signal</keyword>
<evidence type="ECO:0000256" key="1">
    <source>
        <dbReference type="SAM" id="SignalP"/>
    </source>
</evidence>
<gene>
    <name evidence="2" type="ORF">P3W24_06815</name>
</gene>
<name>A0ABT6B966_9GAMM</name>
<organism evidence="2 3">
    <name type="scientific">Luteibacter sahnii</name>
    <dbReference type="NCBI Taxonomy" id="3021977"/>
    <lineage>
        <taxon>Bacteria</taxon>
        <taxon>Pseudomonadati</taxon>
        <taxon>Pseudomonadota</taxon>
        <taxon>Gammaproteobacteria</taxon>
        <taxon>Lysobacterales</taxon>
        <taxon>Rhodanobacteraceae</taxon>
        <taxon>Luteibacter</taxon>
    </lineage>
</organism>
<reference evidence="2 3" key="1">
    <citation type="journal article" date="2024" name="Curr. Microbiol.">
        <title>Luteibacter sahnii sp. nov., A Novel Yellow-Colored Xanthomonadin Pigment Producing Probiotic Bacterium from Healthy Rice Seed Microbiome.</title>
        <authorList>
            <person name="Jaiswal G."/>
            <person name="Rana R."/>
            <person name="Nayak P.K."/>
            <person name="Chouhan R."/>
            <person name="Gandhi S.G."/>
            <person name="Patel H.K."/>
            <person name="Patil P.B."/>
        </authorList>
    </citation>
    <scope>NUCLEOTIDE SEQUENCE [LARGE SCALE GENOMIC DNA]</scope>
    <source>
        <strain evidence="2 3">PPL201</strain>
    </source>
</reference>
<dbReference type="Proteomes" id="UP001528850">
    <property type="component" value="Unassembled WGS sequence"/>
</dbReference>
<comment type="caution">
    <text evidence="2">The sequence shown here is derived from an EMBL/GenBank/DDBJ whole genome shotgun (WGS) entry which is preliminary data.</text>
</comment>
<sequence>MKSCSVATCFIAFGASFASLGAYAKQPAGSQTHATIQSIVHELAEKDFQVGDVAAYLSAETGASFRPGTHGTSPVRVAGPLRLRDGTALDSIELTGTSGNTSRVVLSLPVAPCVDAKELARDLQVTEVGSGGLPSPAPMGSPMPERTFYTGDYHGSVGGHALQIGFKHWIPGDALCVSSISIEQ</sequence>
<feature type="chain" id="PRO_5045997587" evidence="1">
    <location>
        <begin position="25"/>
        <end position="184"/>
    </location>
</feature>
<proteinExistence type="predicted"/>
<feature type="signal peptide" evidence="1">
    <location>
        <begin position="1"/>
        <end position="24"/>
    </location>
</feature>
<keyword evidence="3" id="KW-1185">Reference proteome</keyword>
<evidence type="ECO:0000313" key="2">
    <source>
        <dbReference type="EMBL" id="MDF4024668.1"/>
    </source>
</evidence>
<accession>A0ABT6B966</accession>
<evidence type="ECO:0000313" key="3">
    <source>
        <dbReference type="Proteomes" id="UP001528850"/>
    </source>
</evidence>
<dbReference type="EMBL" id="JARJJS010000001">
    <property type="protein sequence ID" value="MDF4024668.1"/>
    <property type="molecule type" value="Genomic_DNA"/>
</dbReference>